<organism evidence="2">
    <name type="scientific">marine sediment metagenome</name>
    <dbReference type="NCBI Taxonomy" id="412755"/>
    <lineage>
        <taxon>unclassified sequences</taxon>
        <taxon>metagenomes</taxon>
        <taxon>ecological metagenomes</taxon>
    </lineage>
</organism>
<name>X1CQJ9_9ZZZZ</name>
<dbReference type="SUPFAM" id="SSF49299">
    <property type="entry name" value="PKD domain"/>
    <property type="match status" value="2"/>
</dbReference>
<gene>
    <name evidence="2" type="ORF">S01H4_28564</name>
</gene>
<dbReference type="Pfam" id="PF04862">
    <property type="entry name" value="DUF642"/>
    <property type="match status" value="1"/>
</dbReference>
<dbReference type="AlphaFoldDB" id="X1CQJ9"/>
<dbReference type="EMBL" id="BART01014245">
    <property type="protein sequence ID" value="GAG86521.1"/>
    <property type="molecule type" value="Genomic_DNA"/>
</dbReference>
<reference evidence="2" key="1">
    <citation type="journal article" date="2014" name="Front. Microbiol.">
        <title>High frequency of phylogenetically diverse reductive dehalogenase-homologous genes in deep subseafloor sedimentary metagenomes.</title>
        <authorList>
            <person name="Kawai M."/>
            <person name="Futagami T."/>
            <person name="Toyoda A."/>
            <person name="Takaki Y."/>
            <person name="Nishi S."/>
            <person name="Hori S."/>
            <person name="Arai W."/>
            <person name="Tsubouchi T."/>
            <person name="Morono Y."/>
            <person name="Uchiyama I."/>
            <person name="Ito T."/>
            <person name="Fujiyama A."/>
            <person name="Inagaki F."/>
            <person name="Takami H."/>
        </authorList>
    </citation>
    <scope>NUCLEOTIDE SEQUENCE</scope>
    <source>
        <strain evidence="2">Expedition CK06-06</strain>
    </source>
</reference>
<feature type="non-terminal residue" evidence="2">
    <location>
        <position position="172"/>
    </location>
</feature>
<dbReference type="InterPro" id="IPR035986">
    <property type="entry name" value="PKD_dom_sf"/>
</dbReference>
<accession>X1CQJ9</accession>
<evidence type="ECO:0000259" key="1">
    <source>
        <dbReference type="Pfam" id="PF04862"/>
    </source>
</evidence>
<feature type="non-terminal residue" evidence="2">
    <location>
        <position position="1"/>
    </location>
</feature>
<comment type="caution">
    <text evidence="2">The sequence shown here is derived from an EMBL/GenBank/DDBJ whole genome shotgun (WGS) entry which is preliminary data.</text>
</comment>
<dbReference type="InterPro" id="IPR006946">
    <property type="entry name" value="DGR2-like_dom"/>
</dbReference>
<evidence type="ECO:0000313" key="2">
    <source>
        <dbReference type="EMBL" id="GAG86521.1"/>
    </source>
</evidence>
<protein>
    <recommendedName>
        <fullName evidence="1">DUF642 domain-containing protein</fullName>
    </recommendedName>
</protein>
<sequence length="172" mass="18047">TTETTQNITVNATDTYGVTITAANDCTSYCEINVTVYDSPTCNITASPDSSVCEGTDVNLTENGGDAVSWNWTTTETTQNITVNATGTYGVTITDANDCTSYCEINVTVYDSPTCNITASPDSSVCEGTDVNLTENGGDAVSWNWTTTETTQNITVNATGTYGVTITAANDC</sequence>
<proteinExistence type="predicted"/>
<feature type="domain" description="DUF642" evidence="1">
    <location>
        <begin position="4"/>
        <end position="86"/>
    </location>
</feature>